<keyword evidence="2" id="KW-0812">Transmembrane</keyword>
<organism evidence="3 4">
    <name type="scientific">Eutrema salsugineum</name>
    <name type="common">Saltwater cress</name>
    <name type="synonym">Sisymbrium salsugineum</name>
    <dbReference type="NCBI Taxonomy" id="72664"/>
    <lineage>
        <taxon>Eukaryota</taxon>
        <taxon>Viridiplantae</taxon>
        <taxon>Streptophyta</taxon>
        <taxon>Embryophyta</taxon>
        <taxon>Tracheophyta</taxon>
        <taxon>Spermatophyta</taxon>
        <taxon>Magnoliopsida</taxon>
        <taxon>eudicotyledons</taxon>
        <taxon>Gunneridae</taxon>
        <taxon>Pentapetalae</taxon>
        <taxon>rosids</taxon>
        <taxon>malvids</taxon>
        <taxon>Brassicales</taxon>
        <taxon>Brassicaceae</taxon>
        <taxon>Eutremeae</taxon>
        <taxon>Eutrema</taxon>
    </lineage>
</organism>
<sequence length="199" mass="21965">MTKEEAATKKTEAKEEGTTSKHKSISYKDINKKKSVKIIGFIGVLIIIGVASAVMYYANKPPVPRFMLDDLYVDPLSKSSVLVKLSSTNPSSSTLHYSKGSLLVQIEGIFETDRVFLQETSQEPHERTTWTAVVASNKKDEPNGSFQMRNGITNGVVIADLKIYKSSIFKTSLRVRCPVVLNLKDLTSTVSKPMVTCST</sequence>
<feature type="compositionally biased region" description="Basic and acidic residues" evidence="1">
    <location>
        <begin position="1"/>
        <end position="19"/>
    </location>
</feature>
<dbReference type="Proteomes" id="UP000030689">
    <property type="component" value="Unassembled WGS sequence"/>
</dbReference>
<keyword evidence="4" id="KW-1185">Reference proteome</keyword>
<evidence type="ECO:0000313" key="3">
    <source>
        <dbReference type="EMBL" id="ESQ50141.1"/>
    </source>
</evidence>
<dbReference type="OMA" id="QWKSGIF"/>
<dbReference type="AlphaFoldDB" id="V4NTU6"/>
<dbReference type="KEGG" id="eus:EUTSA_v10002219mg"/>
<name>V4NTU6_EUTSA</name>
<keyword evidence="2" id="KW-0472">Membrane</keyword>
<reference evidence="3 4" key="1">
    <citation type="journal article" date="2013" name="Front. Plant Sci.">
        <title>The Reference Genome of the Halophytic Plant Eutrema salsugineum.</title>
        <authorList>
            <person name="Yang R."/>
            <person name="Jarvis D.E."/>
            <person name="Chen H."/>
            <person name="Beilstein M.A."/>
            <person name="Grimwood J."/>
            <person name="Jenkins J."/>
            <person name="Shu S."/>
            <person name="Prochnik S."/>
            <person name="Xin M."/>
            <person name="Ma C."/>
            <person name="Schmutz J."/>
            <person name="Wing R.A."/>
            <person name="Mitchell-Olds T."/>
            <person name="Schumaker K.S."/>
            <person name="Wang X."/>
        </authorList>
    </citation>
    <scope>NUCLEOTIDE SEQUENCE [LARGE SCALE GENOMIC DNA]</scope>
</reference>
<keyword evidence="2" id="KW-1133">Transmembrane helix</keyword>
<feature type="region of interest" description="Disordered" evidence="1">
    <location>
        <begin position="1"/>
        <end position="23"/>
    </location>
</feature>
<proteinExistence type="predicted"/>
<protein>
    <recommendedName>
        <fullName evidence="5">Late embryogenesis abundant protein LEA-2 subgroup domain-containing protein</fullName>
    </recommendedName>
</protein>
<evidence type="ECO:0008006" key="5">
    <source>
        <dbReference type="Google" id="ProtNLM"/>
    </source>
</evidence>
<gene>
    <name evidence="3" type="ORF">EUTSA_v10002219mg</name>
</gene>
<dbReference type="OrthoDB" id="1071197at2759"/>
<feature type="transmembrane region" description="Helical" evidence="2">
    <location>
        <begin position="38"/>
        <end position="58"/>
    </location>
</feature>
<accession>V4NTU6</accession>
<evidence type="ECO:0000313" key="4">
    <source>
        <dbReference type="Proteomes" id="UP000030689"/>
    </source>
</evidence>
<dbReference type="EMBL" id="KI517398">
    <property type="protein sequence ID" value="ESQ50141.1"/>
    <property type="molecule type" value="Genomic_DNA"/>
</dbReference>
<evidence type="ECO:0000256" key="2">
    <source>
        <dbReference type="SAM" id="Phobius"/>
    </source>
</evidence>
<evidence type="ECO:0000256" key="1">
    <source>
        <dbReference type="SAM" id="MobiDB-lite"/>
    </source>
</evidence>
<dbReference type="Gramene" id="ESQ50141">
    <property type="protein sequence ID" value="ESQ50141"/>
    <property type="gene ID" value="EUTSA_v10002219mg"/>
</dbReference>